<organism evidence="2 3">
    <name type="scientific">Gelidibacter maritimus</name>
    <dbReference type="NCBI Taxonomy" id="2761487"/>
    <lineage>
        <taxon>Bacteria</taxon>
        <taxon>Pseudomonadati</taxon>
        <taxon>Bacteroidota</taxon>
        <taxon>Flavobacteriia</taxon>
        <taxon>Flavobacteriales</taxon>
        <taxon>Flavobacteriaceae</taxon>
        <taxon>Gelidibacter</taxon>
    </lineage>
</organism>
<proteinExistence type="predicted"/>
<keyword evidence="1" id="KW-0812">Transmembrane</keyword>
<evidence type="ECO:0000313" key="3">
    <source>
        <dbReference type="Proteomes" id="UP000541857"/>
    </source>
</evidence>
<dbReference type="EMBL" id="JACGLT010000003">
    <property type="protein sequence ID" value="MBA6152033.1"/>
    <property type="molecule type" value="Genomic_DNA"/>
</dbReference>
<keyword evidence="1" id="KW-0472">Membrane</keyword>
<name>A0A7W2M3G9_9FLAO</name>
<protein>
    <recommendedName>
        <fullName evidence="4">Lmo0937 family membrane protein</fullName>
    </recommendedName>
</protein>
<sequence length="48" mass="5374">MKTIFYTVSVLVVIIWAVSYFVYGLKTPVHFLLLTAALLGVAGMLEKR</sequence>
<gene>
    <name evidence="2" type="ORF">H3Z82_04765</name>
</gene>
<evidence type="ECO:0008006" key="4">
    <source>
        <dbReference type="Google" id="ProtNLM"/>
    </source>
</evidence>
<evidence type="ECO:0000313" key="2">
    <source>
        <dbReference type="EMBL" id="MBA6152033.1"/>
    </source>
</evidence>
<dbReference type="Proteomes" id="UP000541857">
    <property type="component" value="Unassembled WGS sequence"/>
</dbReference>
<keyword evidence="1" id="KW-1133">Transmembrane helix</keyword>
<comment type="caution">
    <text evidence="2">The sequence shown here is derived from an EMBL/GenBank/DDBJ whole genome shotgun (WGS) entry which is preliminary data.</text>
</comment>
<feature type="transmembrane region" description="Helical" evidence="1">
    <location>
        <begin position="29"/>
        <end position="45"/>
    </location>
</feature>
<keyword evidence="3" id="KW-1185">Reference proteome</keyword>
<accession>A0A7W2M3G9</accession>
<feature type="transmembrane region" description="Helical" evidence="1">
    <location>
        <begin position="5"/>
        <end position="23"/>
    </location>
</feature>
<evidence type="ECO:0000256" key="1">
    <source>
        <dbReference type="SAM" id="Phobius"/>
    </source>
</evidence>
<dbReference type="RefSeq" id="WP_182203105.1">
    <property type="nucleotide sequence ID" value="NZ_JACGLT010000003.1"/>
</dbReference>
<dbReference type="AlphaFoldDB" id="A0A7W2M3G9"/>
<reference evidence="2 3" key="1">
    <citation type="submission" date="2020-07" db="EMBL/GenBank/DDBJ databases">
        <title>Bacterium isolated from marine sediment.</title>
        <authorList>
            <person name="Shang D."/>
        </authorList>
    </citation>
    <scope>NUCLEOTIDE SEQUENCE [LARGE SCALE GENOMIC DNA]</scope>
    <source>
        <strain evidence="2 3">F6074</strain>
    </source>
</reference>